<dbReference type="PANTHER" id="PTHR14430">
    <property type="entry name" value="RABIN3-RELATED"/>
    <property type="match status" value="1"/>
</dbReference>
<dbReference type="GO" id="GO:0070319">
    <property type="term" value="C:Golgi to plasma membrane transport vesicle"/>
    <property type="evidence" value="ECO:0007669"/>
    <property type="project" value="TreeGrafter"/>
</dbReference>
<feature type="compositionally biased region" description="Basic residues" evidence="4">
    <location>
        <begin position="196"/>
        <end position="207"/>
    </location>
</feature>
<sequence length="401" mass="45443">MTTFAVPKVTLDLPQSFGHIRSSSDSNLLERRNCFEDKDYGDDLPDELYGHRPDTEGGVLEPEKTESDQDTDSDLQDLAGEFRSRLNSKGHHASITDRLHEELTKAKEALELKDEQVSQLTRVREEMDQEITELTARLFEEAHIMVNESNVKRAKAEKKLKEATGKIDVLQAEVQALKMLVLTSTPSKPSPQTTSPKKRGLLPKRSKSSLSPNVLSHHRNHSLQGPISMELTAPTTGRGQAAPPEPESPKRGEADPVLLREFQAWKEHPTFQREDPFMARIVTEDVFPCLNFPNRQLSETLQACVESFSLCIEPLPDKGSLPRRCALTDQQRACHYRIKLGDTDDWTNICTAARNRITAVCDFYTYLGYIKQGLVKSDLQEIYWEMIRLRTQMSLTKLGLQ</sequence>
<protein>
    <submittedName>
        <fullName evidence="6 7">Guanine nucleotide exchange factor for Rab-3A-like</fullName>
    </submittedName>
</protein>
<dbReference type="Pfam" id="PF25555">
    <property type="entry name" value="RAB3A-like_C"/>
    <property type="match status" value="1"/>
</dbReference>
<evidence type="ECO:0000256" key="4">
    <source>
        <dbReference type="SAM" id="MobiDB-lite"/>
    </source>
</evidence>
<dbReference type="GeneID" id="110991067"/>
<evidence type="ECO:0000256" key="1">
    <source>
        <dbReference type="ARBA" id="ARBA00023054"/>
    </source>
</evidence>
<dbReference type="Gene3D" id="1.20.5.4880">
    <property type="match status" value="1"/>
</dbReference>
<dbReference type="InterPro" id="IPR040351">
    <property type="entry name" value="RAB3IL/RAB3IP/Sec2"/>
</dbReference>
<reference evidence="6 7" key="1">
    <citation type="submission" date="2025-04" db="UniProtKB">
        <authorList>
            <consortium name="RefSeq"/>
        </authorList>
    </citation>
    <scope>IDENTIFICATION</scope>
</reference>
<dbReference type="SUPFAM" id="SSF144284">
    <property type="entry name" value="Sec2 N-terminal region"/>
    <property type="match status" value="1"/>
</dbReference>
<comment type="similarity">
    <text evidence="2">Belongs to the SEC2 family.</text>
</comment>
<accession>A0A8B8A4N8</accession>
<evidence type="ECO:0000256" key="2">
    <source>
        <dbReference type="ARBA" id="ARBA00025794"/>
    </source>
</evidence>
<dbReference type="OrthoDB" id="5560525at2759"/>
<gene>
    <name evidence="6 7" type="primary">LOC110991067</name>
</gene>
<dbReference type="GO" id="GO:0006887">
    <property type="term" value="P:exocytosis"/>
    <property type="evidence" value="ECO:0007669"/>
    <property type="project" value="TreeGrafter"/>
</dbReference>
<dbReference type="GO" id="GO:0005085">
    <property type="term" value="F:guanyl-nucleotide exchange factor activity"/>
    <property type="evidence" value="ECO:0007669"/>
    <property type="project" value="InterPro"/>
</dbReference>
<feature type="compositionally biased region" description="Basic and acidic residues" evidence="4">
    <location>
        <begin position="48"/>
        <end position="67"/>
    </location>
</feature>
<keyword evidence="1 3" id="KW-0175">Coiled coil</keyword>
<proteinExistence type="inferred from homology"/>
<dbReference type="KEGG" id="aplc:110991067"/>
<feature type="coiled-coil region" evidence="3">
    <location>
        <begin position="96"/>
        <end position="180"/>
    </location>
</feature>
<dbReference type="RefSeq" id="XP_022111871.1">
    <property type="nucleotide sequence ID" value="XM_022256179.1"/>
</dbReference>
<dbReference type="OMA" id="EIDPIYH"/>
<name>A0A8B8A4N8_ACAPL</name>
<evidence type="ECO:0000256" key="3">
    <source>
        <dbReference type="SAM" id="Coils"/>
    </source>
</evidence>
<feature type="region of interest" description="Disordered" evidence="4">
    <location>
        <begin position="36"/>
        <end position="73"/>
    </location>
</feature>
<dbReference type="Proteomes" id="UP000694845">
    <property type="component" value="Unplaced"/>
</dbReference>
<evidence type="ECO:0000313" key="7">
    <source>
        <dbReference type="RefSeq" id="XP_022111871.1"/>
    </source>
</evidence>
<dbReference type="RefSeq" id="XP_022111870.1">
    <property type="nucleotide sequence ID" value="XM_022256178.1"/>
</dbReference>
<evidence type="ECO:0000313" key="6">
    <source>
        <dbReference type="RefSeq" id="XP_022111870.1"/>
    </source>
</evidence>
<dbReference type="AlphaFoldDB" id="A0A8B8A4N8"/>
<keyword evidence="5" id="KW-1185">Reference proteome</keyword>
<feature type="compositionally biased region" description="Low complexity" evidence="4">
    <location>
        <begin position="183"/>
        <end position="195"/>
    </location>
</feature>
<evidence type="ECO:0000313" key="5">
    <source>
        <dbReference type="Proteomes" id="UP000694845"/>
    </source>
</evidence>
<organism evidence="5 6">
    <name type="scientific">Acanthaster planci</name>
    <name type="common">Crown-of-thorns starfish</name>
    <dbReference type="NCBI Taxonomy" id="133434"/>
    <lineage>
        <taxon>Eukaryota</taxon>
        <taxon>Metazoa</taxon>
        <taxon>Echinodermata</taxon>
        <taxon>Eleutherozoa</taxon>
        <taxon>Asterozoa</taxon>
        <taxon>Asteroidea</taxon>
        <taxon>Valvatacea</taxon>
        <taxon>Valvatida</taxon>
        <taxon>Acanthasteridae</taxon>
        <taxon>Acanthaster</taxon>
    </lineage>
</organism>
<dbReference type="PANTHER" id="PTHR14430:SF0">
    <property type="entry name" value="SEC2P DOMAIN-CONTAINING PROTEIN"/>
    <property type="match status" value="1"/>
</dbReference>
<feature type="region of interest" description="Disordered" evidence="4">
    <location>
        <begin position="183"/>
        <end position="253"/>
    </location>
</feature>